<comment type="caution">
    <text evidence="2">The sequence shown here is derived from an EMBL/GenBank/DDBJ whole genome shotgun (WGS) entry which is preliminary data.</text>
</comment>
<evidence type="ECO:0000256" key="1">
    <source>
        <dbReference type="SAM" id="MobiDB-lite"/>
    </source>
</evidence>
<reference evidence="2 3" key="1">
    <citation type="submission" date="2023-03" db="EMBL/GenBank/DDBJ databases">
        <title>Paludisphaera mucosa sp. nov. a novel planctomycete from northern fen.</title>
        <authorList>
            <person name="Ivanova A."/>
        </authorList>
    </citation>
    <scope>NUCLEOTIDE SEQUENCE [LARGE SCALE GENOMIC DNA]</scope>
    <source>
        <strain evidence="2 3">Pla2</strain>
    </source>
</reference>
<gene>
    <name evidence="2" type="ORF">PZE19_11405</name>
</gene>
<accession>A0ABT6F9X0</accession>
<evidence type="ECO:0000313" key="3">
    <source>
        <dbReference type="Proteomes" id="UP001216907"/>
    </source>
</evidence>
<evidence type="ECO:0000313" key="2">
    <source>
        <dbReference type="EMBL" id="MDG3004383.1"/>
    </source>
</evidence>
<feature type="compositionally biased region" description="Basic and acidic residues" evidence="1">
    <location>
        <begin position="73"/>
        <end position="85"/>
    </location>
</feature>
<dbReference type="RefSeq" id="WP_277860741.1">
    <property type="nucleotide sequence ID" value="NZ_JARRAG010000002.1"/>
</dbReference>
<name>A0ABT6F9X0_9BACT</name>
<keyword evidence="3" id="KW-1185">Reference proteome</keyword>
<feature type="region of interest" description="Disordered" evidence="1">
    <location>
        <begin position="73"/>
        <end position="104"/>
    </location>
</feature>
<organism evidence="2 3">
    <name type="scientific">Paludisphaera mucosa</name>
    <dbReference type="NCBI Taxonomy" id="3030827"/>
    <lineage>
        <taxon>Bacteria</taxon>
        <taxon>Pseudomonadati</taxon>
        <taxon>Planctomycetota</taxon>
        <taxon>Planctomycetia</taxon>
        <taxon>Isosphaerales</taxon>
        <taxon>Isosphaeraceae</taxon>
        <taxon>Paludisphaera</taxon>
    </lineage>
</organism>
<protein>
    <submittedName>
        <fullName evidence="2">Uncharacterized protein</fullName>
    </submittedName>
</protein>
<sequence length="104" mass="12068">MSQPALQIQVGVLKVTIGRSFKKSRDYYTLIIIRSFRRRDDTRKESHSFNTVDALPMADVLREAYAWIKTQKCADAKGRRERDDVTANQSNRSAREGRPPPWRS</sequence>
<dbReference type="EMBL" id="JARRAG010000002">
    <property type="protein sequence ID" value="MDG3004383.1"/>
    <property type="molecule type" value="Genomic_DNA"/>
</dbReference>
<proteinExistence type="predicted"/>
<dbReference type="Proteomes" id="UP001216907">
    <property type="component" value="Unassembled WGS sequence"/>
</dbReference>